<dbReference type="PANTHER" id="PTHR15108">
    <property type="entry name" value="N-ACYLGLUCOSAMINE-2-EPIMERASE"/>
    <property type="match status" value="1"/>
</dbReference>
<dbReference type="InterPro" id="IPR008928">
    <property type="entry name" value="6-hairpin_glycosidase_sf"/>
</dbReference>
<dbReference type="GO" id="GO:0005975">
    <property type="term" value="P:carbohydrate metabolic process"/>
    <property type="evidence" value="ECO:0007669"/>
    <property type="project" value="InterPro"/>
</dbReference>
<evidence type="ECO:0000256" key="1">
    <source>
        <dbReference type="ARBA" id="ARBA00008558"/>
    </source>
</evidence>
<keyword evidence="2" id="KW-0413">Isomerase</keyword>
<dbReference type="InterPro" id="IPR012341">
    <property type="entry name" value="6hp_glycosidase-like_sf"/>
</dbReference>
<dbReference type="KEGG" id="swf:E3E12_04660"/>
<evidence type="ECO:0000313" key="4">
    <source>
        <dbReference type="Proteomes" id="UP000318709"/>
    </source>
</evidence>
<dbReference type="OrthoDB" id="9806359at2"/>
<dbReference type="EMBL" id="CP038231">
    <property type="protein sequence ID" value="QDH13601.1"/>
    <property type="molecule type" value="Genomic_DNA"/>
</dbReference>
<organism evidence="3 4">
    <name type="scientific">Formicincola oecophyllae</name>
    <dbReference type="NCBI Taxonomy" id="2558361"/>
    <lineage>
        <taxon>Bacteria</taxon>
        <taxon>Pseudomonadati</taxon>
        <taxon>Pseudomonadota</taxon>
        <taxon>Alphaproteobacteria</taxon>
        <taxon>Acetobacterales</taxon>
        <taxon>Acetobacteraceae</taxon>
        <taxon>Formicincola</taxon>
    </lineage>
</organism>
<evidence type="ECO:0000256" key="2">
    <source>
        <dbReference type="ARBA" id="ARBA00023235"/>
    </source>
</evidence>
<accession>A0A4Y6UB28</accession>
<dbReference type="RefSeq" id="WP_141443309.1">
    <property type="nucleotide sequence ID" value="NZ_CP038231.1"/>
</dbReference>
<dbReference type="Gene3D" id="1.50.10.10">
    <property type="match status" value="1"/>
</dbReference>
<sequence>MEGKASGLSSLLAEGAFWRQWLLEKALPLWHGAGWDPVNGLYHERLFQNGQPDEQAPRRLMVQARQIATYCHAVLDGLMPPAVAKQALAAFGRVRALYHAPDGQRGWIFSRTVAGQRQGAFDGRRDFYAHAFILYAHAMAGRVSQGSLQEALRLQAQTLVEDINQLFLAPPPGRGATAAALRPQPQNPLMHFLEALLACQESWESPSVTGSRFFTHWAGRIVAKCLDQMVRNVSSHGTSNQARNTGWLVLPEDFVGCNFNSPWRPSISWRVEPGHQVEWAWLLLKWLRLNPVRGGGGESTLRHQALVSAKRLALPWLEQAHFLPDAVTPTGAVMEAGQRLWPQTEKLRLLGTVLAEDPFPVAFPLKDTYSYQARAVRAAFLPDKLKGGWIDRLEQPAAFMPASSLYHIYGAARGLALL</sequence>
<evidence type="ECO:0008006" key="5">
    <source>
        <dbReference type="Google" id="ProtNLM"/>
    </source>
</evidence>
<dbReference type="InterPro" id="IPR010819">
    <property type="entry name" value="AGE/CE"/>
</dbReference>
<dbReference type="Proteomes" id="UP000318709">
    <property type="component" value="Chromosome"/>
</dbReference>
<dbReference type="SUPFAM" id="SSF48208">
    <property type="entry name" value="Six-hairpin glycosidases"/>
    <property type="match status" value="1"/>
</dbReference>
<reference evidence="3 4" key="1">
    <citation type="submission" date="2019-03" db="EMBL/GenBank/DDBJ databases">
        <title>The complete genome sequence of Swingsia_sp. F3b2 LMG30590(T).</title>
        <authorList>
            <person name="Chua K.-O."/>
            <person name="Chan K.-G."/>
            <person name="See-Too W.-S."/>
        </authorList>
    </citation>
    <scope>NUCLEOTIDE SEQUENCE [LARGE SCALE GENOMIC DNA]</scope>
    <source>
        <strain evidence="3 4">F3b2</strain>
    </source>
</reference>
<proteinExistence type="inferred from homology"/>
<dbReference type="GO" id="GO:0016853">
    <property type="term" value="F:isomerase activity"/>
    <property type="evidence" value="ECO:0007669"/>
    <property type="project" value="UniProtKB-KW"/>
</dbReference>
<protein>
    <recommendedName>
        <fullName evidence="5">Mannose-6-phosphate isomerase</fullName>
    </recommendedName>
</protein>
<dbReference type="AlphaFoldDB" id="A0A4Y6UB28"/>
<keyword evidence="4" id="KW-1185">Reference proteome</keyword>
<gene>
    <name evidence="3" type="ORF">E3E12_04660</name>
</gene>
<evidence type="ECO:0000313" key="3">
    <source>
        <dbReference type="EMBL" id="QDH13601.1"/>
    </source>
</evidence>
<dbReference type="Pfam" id="PF07221">
    <property type="entry name" value="GlcNAc_2-epim"/>
    <property type="match status" value="1"/>
</dbReference>
<comment type="similarity">
    <text evidence="1">Belongs to the N-acylglucosamine 2-epimerase family.</text>
</comment>
<name>A0A4Y6UB28_9PROT</name>